<feature type="region of interest" description="Disordered" evidence="1">
    <location>
        <begin position="1"/>
        <end position="33"/>
    </location>
</feature>
<dbReference type="EMBL" id="SRLO01004262">
    <property type="protein sequence ID" value="TNN30650.1"/>
    <property type="molecule type" value="Genomic_DNA"/>
</dbReference>
<evidence type="ECO:0000313" key="3">
    <source>
        <dbReference type="Proteomes" id="UP000314294"/>
    </source>
</evidence>
<evidence type="ECO:0000313" key="2">
    <source>
        <dbReference type="EMBL" id="TNN30650.1"/>
    </source>
</evidence>
<keyword evidence="3" id="KW-1185">Reference proteome</keyword>
<name>A0A4Z2EPW4_9TELE</name>
<accession>A0A4Z2EPW4</accession>
<dbReference type="AlphaFoldDB" id="A0A4Z2EPW4"/>
<dbReference type="Proteomes" id="UP000314294">
    <property type="component" value="Unassembled WGS sequence"/>
</dbReference>
<reference evidence="2 3" key="1">
    <citation type="submission" date="2019-03" db="EMBL/GenBank/DDBJ databases">
        <title>First draft genome of Liparis tanakae, snailfish: a comprehensive survey of snailfish specific genes.</title>
        <authorList>
            <person name="Kim W."/>
            <person name="Song I."/>
            <person name="Jeong J.-H."/>
            <person name="Kim D."/>
            <person name="Kim S."/>
            <person name="Ryu S."/>
            <person name="Song J.Y."/>
            <person name="Lee S.K."/>
        </authorList>
    </citation>
    <scope>NUCLEOTIDE SEQUENCE [LARGE SCALE GENOMIC DNA]</scope>
    <source>
        <tissue evidence="2">Muscle</tissue>
    </source>
</reference>
<dbReference type="OrthoDB" id="10378587at2759"/>
<organism evidence="2 3">
    <name type="scientific">Liparis tanakae</name>
    <name type="common">Tanaka's snailfish</name>
    <dbReference type="NCBI Taxonomy" id="230148"/>
    <lineage>
        <taxon>Eukaryota</taxon>
        <taxon>Metazoa</taxon>
        <taxon>Chordata</taxon>
        <taxon>Craniata</taxon>
        <taxon>Vertebrata</taxon>
        <taxon>Euteleostomi</taxon>
        <taxon>Actinopterygii</taxon>
        <taxon>Neopterygii</taxon>
        <taxon>Teleostei</taxon>
        <taxon>Neoteleostei</taxon>
        <taxon>Acanthomorphata</taxon>
        <taxon>Eupercaria</taxon>
        <taxon>Perciformes</taxon>
        <taxon>Cottioidei</taxon>
        <taxon>Cottales</taxon>
        <taxon>Liparidae</taxon>
        <taxon>Liparis</taxon>
    </lineage>
</organism>
<comment type="caution">
    <text evidence="2">The sequence shown here is derived from an EMBL/GenBank/DDBJ whole genome shotgun (WGS) entry which is preliminary data.</text>
</comment>
<evidence type="ECO:0000256" key="1">
    <source>
        <dbReference type="SAM" id="MobiDB-lite"/>
    </source>
</evidence>
<sequence>MDETDIMDLTHQKARKRPRPISSADESVHAAHKRLPMRAAECREPSLMYAGRGEPIHAASLKQNDHSLTSSPNHVMPPQVNA</sequence>
<protein>
    <submittedName>
        <fullName evidence="2">Uncharacterized protein</fullName>
    </submittedName>
</protein>
<proteinExistence type="predicted"/>
<gene>
    <name evidence="2" type="ORF">EYF80_059199</name>
</gene>